<reference evidence="2" key="1">
    <citation type="journal article" date="2010" name="Science">
        <title>Signatures of adaptation to obligate biotrophy in the Hyaloperonospora arabidopsidis genome.</title>
        <authorList>
            <person name="Baxter L."/>
            <person name="Tripathy S."/>
            <person name="Ishaque N."/>
            <person name="Boot N."/>
            <person name="Cabral A."/>
            <person name="Kemen E."/>
            <person name="Thines M."/>
            <person name="Ah-Fong A."/>
            <person name="Anderson R."/>
            <person name="Badejoko W."/>
            <person name="Bittner-Eddy P."/>
            <person name="Boore J.L."/>
            <person name="Chibucos M.C."/>
            <person name="Coates M."/>
            <person name="Dehal P."/>
            <person name="Delehaunty K."/>
            <person name="Dong S."/>
            <person name="Downton P."/>
            <person name="Dumas B."/>
            <person name="Fabro G."/>
            <person name="Fronick C."/>
            <person name="Fuerstenberg S.I."/>
            <person name="Fulton L."/>
            <person name="Gaulin E."/>
            <person name="Govers F."/>
            <person name="Hughes L."/>
            <person name="Humphray S."/>
            <person name="Jiang R.H."/>
            <person name="Judelson H."/>
            <person name="Kamoun S."/>
            <person name="Kyung K."/>
            <person name="Meijer H."/>
            <person name="Minx P."/>
            <person name="Morris P."/>
            <person name="Nelson J."/>
            <person name="Phuntumart V."/>
            <person name="Qutob D."/>
            <person name="Rehmany A."/>
            <person name="Rougon-Cardoso A."/>
            <person name="Ryden P."/>
            <person name="Torto-Alalibo T."/>
            <person name="Studholme D."/>
            <person name="Wang Y."/>
            <person name="Win J."/>
            <person name="Wood J."/>
            <person name="Clifton S.W."/>
            <person name="Rogers J."/>
            <person name="Van den Ackerveken G."/>
            <person name="Jones J.D."/>
            <person name="McDowell J.M."/>
            <person name="Beynon J."/>
            <person name="Tyler B.M."/>
        </authorList>
    </citation>
    <scope>NUCLEOTIDE SEQUENCE [LARGE SCALE GENOMIC DNA]</scope>
    <source>
        <strain evidence="2">Emoy2</strain>
    </source>
</reference>
<dbReference type="InParanoid" id="M4BWS1"/>
<reference evidence="1" key="2">
    <citation type="submission" date="2015-06" db="UniProtKB">
        <authorList>
            <consortium name="EnsemblProtists"/>
        </authorList>
    </citation>
    <scope>IDENTIFICATION</scope>
    <source>
        <strain evidence="1">Emoy2</strain>
    </source>
</reference>
<organism evidence="1 2">
    <name type="scientific">Hyaloperonospora arabidopsidis (strain Emoy2)</name>
    <name type="common">Downy mildew agent</name>
    <name type="synonym">Peronospora arabidopsidis</name>
    <dbReference type="NCBI Taxonomy" id="559515"/>
    <lineage>
        <taxon>Eukaryota</taxon>
        <taxon>Sar</taxon>
        <taxon>Stramenopiles</taxon>
        <taxon>Oomycota</taxon>
        <taxon>Peronosporomycetes</taxon>
        <taxon>Peronosporales</taxon>
        <taxon>Peronosporaceae</taxon>
        <taxon>Hyaloperonospora</taxon>
    </lineage>
</organism>
<dbReference type="EMBL" id="JH598006">
    <property type="status" value="NOT_ANNOTATED_CDS"/>
    <property type="molecule type" value="Genomic_DNA"/>
</dbReference>
<keyword evidence="2" id="KW-1185">Reference proteome</keyword>
<dbReference type="EnsemblProtists" id="HpaT810972">
    <property type="protein sequence ID" value="HpaP810972"/>
    <property type="gene ID" value="HpaG810972"/>
</dbReference>
<proteinExistence type="predicted"/>
<name>M4BWS1_HYAAE</name>
<evidence type="ECO:0000313" key="1">
    <source>
        <dbReference type="EnsemblProtists" id="HpaP810972"/>
    </source>
</evidence>
<accession>M4BWS1</accession>
<evidence type="ECO:0000313" key="2">
    <source>
        <dbReference type="Proteomes" id="UP000011713"/>
    </source>
</evidence>
<protein>
    <submittedName>
        <fullName evidence="1">Uncharacterized protein</fullName>
    </submittedName>
</protein>
<dbReference type="HOGENOM" id="CLU_2817891_0_0_1"/>
<dbReference type="VEuPathDB" id="FungiDB:HpaG810972"/>
<dbReference type="Proteomes" id="UP000011713">
    <property type="component" value="Unassembled WGS sequence"/>
</dbReference>
<sequence>MKRDLLSWLTSHKAAPNLHPRAAECWTRGRGRSDCNESVGIDYPSNRTGCRLEAQVKGALSSRKCAS</sequence>
<dbReference type="AlphaFoldDB" id="M4BWS1"/>